<evidence type="ECO:0000313" key="8">
    <source>
        <dbReference type="Proteomes" id="UP001501459"/>
    </source>
</evidence>
<evidence type="ECO:0000313" key="7">
    <source>
        <dbReference type="EMBL" id="GAA0430065.1"/>
    </source>
</evidence>
<gene>
    <name evidence="7" type="primary">rlmD_1</name>
    <name evidence="7" type="ORF">GCM10008983_03040</name>
</gene>
<dbReference type="InterPro" id="IPR002792">
    <property type="entry name" value="TRAM_dom"/>
</dbReference>
<sequence>MAKPSAPVQKNQTVSLAFEDLTHEGNGVGKIDGYPLFVPYALPGEEGDVKVVKVKKNFGFGKLLNRRQTSPERVEPPCDVYYKCGGCQLQHMGYDTQLTMKQNQVKNAMKKMAHLDHVPVHPTIGMKDPWRYRNKVQMPVGAKADGELITGFYQKRSHRIIEGMETCMIQDEENDRMVEAVRRIADRLNMTAYHEENDRGVLRHIMVRTGEETNDAMIVLVTRTQTLPHQDELIKELTETFPHVKSIVHNVNDRQTNVIFGKKTEIIWGDGYIYDKIGDITFAISPHSFYQVNPKQTKVLYEKAMEYARIKSTDTVVDAYCGIGTISLFLAQQAKQVYGVEVVSEAVHDAKENAKLNGITNAAFYVGEAEKIMPWWTAQGMRPDVIVVDPPRKGCDEQLLTAMAGMKPDRIVYVSCNPSTLARDLRILEDSGYDVQDVQPVDMFPQTMHVECVSHLTLKDKDV</sequence>
<dbReference type="Pfam" id="PF01938">
    <property type="entry name" value="TRAM"/>
    <property type="match status" value="1"/>
</dbReference>
<protein>
    <submittedName>
        <fullName evidence="7">23S rRNA (Uracil(1939)-C(5))-methyltransferase RlmD</fullName>
    </submittedName>
</protein>
<keyword evidence="1 4" id="KW-0489">Methyltransferase</keyword>
<dbReference type="Gene3D" id="2.40.50.1070">
    <property type="match status" value="1"/>
</dbReference>
<dbReference type="Gene3D" id="2.40.50.140">
    <property type="entry name" value="Nucleic acid-binding proteins"/>
    <property type="match status" value="1"/>
</dbReference>
<evidence type="ECO:0000259" key="6">
    <source>
        <dbReference type="PROSITE" id="PS50926"/>
    </source>
</evidence>
<proteinExistence type="inferred from homology"/>
<dbReference type="NCBIfam" id="TIGR00479">
    <property type="entry name" value="rumA"/>
    <property type="match status" value="1"/>
</dbReference>
<dbReference type="PROSITE" id="PS01231">
    <property type="entry name" value="TRMA_2"/>
    <property type="match status" value="1"/>
</dbReference>
<evidence type="ECO:0000256" key="3">
    <source>
        <dbReference type="ARBA" id="ARBA00022691"/>
    </source>
</evidence>
<evidence type="ECO:0000256" key="1">
    <source>
        <dbReference type="ARBA" id="ARBA00022603"/>
    </source>
</evidence>
<evidence type="ECO:0000256" key="5">
    <source>
        <dbReference type="PROSITE-ProRule" id="PRU10015"/>
    </source>
</evidence>
<dbReference type="InterPro" id="IPR010280">
    <property type="entry name" value="U5_MeTrfase_fam"/>
</dbReference>
<keyword evidence="2 4" id="KW-0808">Transferase</keyword>
<dbReference type="CDD" id="cd02440">
    <property type="entry name" value="AdoMet_MTases"/>
    <property type="match status" value="1"/>
</dbReference>
<feature type="binding site" evidence="4">
    <location>
        <position position="320"/>
    </location>
    <ligand>
        <name>S-adenosyl-L-methionine</name>
        <dbReference type="ChEBI" id="CHEBI:59789"/>
    </ligand>
</feature>
<dbReference type="InterPro" id="IPR012340">
    <property type="entry name" value="NA-bd_OB-fold"/>
</dbReference>
<feature type="active site" evidence="5">
    <location>
        <position position="416"/>
    </location>
</feature>
<feature type="binding site" evidence="4">
    <location>
        <position position="291"/>
    </location>
    <ligand>
        <name>S-adenosyl-L-methionine</name>
        <dbReference type="ChEBI" id="CHEBI:59789"/>
    </ligand>
</feature>
<dbReference type="SUPFAM" id="SSF50249">
    <property type="entry name" value="Nucleic acid-binding proteins"/>
    <property type="match status" value="1"/>
</dbReference>
<feature type="domain" description="TRAM" evidence="6">
    <location>
        <begin position="7"/>
        <end position="65"/>
    </location>
</feature>
<dbReference type="Gene3D" id="3.40.50.150">
    <property type="entry name" value="Vaccinia Virus protein VP39"/>
    <property type="match status" value="1"/>
</dbReference>
<feature type="binding site" evidence="4">
    <location>
        <position position="341"/>
    </location>
    <ligand>
        <name>S-adenosyl-L-methionine</name>
        <dbReference type="ChEBI" id="CHEBI:59789"/>
    </ligand>
</feature>
<evidence type="ECO:0000256" key="2">
    <source>
        <dbReference type="ARBA" id="ARBA00022679"/>
    </source>
</evidence>
<dbReference type="SUPFAM" id="SSF53335">
    <property type="entry name" value="S-adenosyl-L-methionine-dependent methyltransferases"/>
    <property type="match status" value="1"/>
</dbReference>
<feature type="binding site" evidence="4">
    <location>
        <position position="389"/>
    </location>
    <ligand>
        <name>S-adenosyl-L-methionine</name>
        <dbReference type="ChEBI" id="CHEBI:59789"/>
    </ligand>
</feature>
<keyword evidence="3 4" id="KW-0949">S-adenosyl-L-methionine</keyword>
<dbReference type="InterPro" id="IPR029063">
    <property type="entry name" value="SAM-dependent_MTases_sf"/>
</dbReference>
<dbReference type="PANTHER" id="PTHR11061:SF30">
    <property type="entry name" value="TRNA (URACIL(54)-C(5))-METHYLTRANSFERASE"/>
    <property type="match status" value="1"/>
</dbReference>
<feature type="active site" description="Nucleophile" evidence="4">
    <location>
        <position position="416"/>
    </location>
</feature>
<dbReference type="EMBL" id="BAAADM010000006">
    <property type="protein sequence ID" value="GAA0430065.1"/>
    <property type="molecule type" value="Genomic_DNA"/>
</dbReference>
<comment type="caution">
    <text evidence="7">The sequence shown here is derived from an EMBL/GenBank/DDBJ whole genome shotgun (WGS) entry which is preliminary data.</text>
</comment>
<comment type="similarity">
    <text evidence="4">Belongs to the class I-like SAM-binding methyltransferase superfamily. RNA M5U methyltransferase family.</text>
</comment>
<dbReference type="PANTHER" id="PTHR11061">
    <property type="entry name" value="RNA M5U METHYLTRANSFERASE"/>
    <property type="match status" value="1"/>
</dbReference>
<dbReference type="InterPro" id="IPR030391">
    <property type="entry name" value="MeTrfase_TrmA_CS"/>
</dbReference>
<keyword evidence="8" id="KW-1185">Reference proteome</keyword>
<dbReference type="RefSeq" id="WP_343750700.1">
    <property type="nucleotide sequence ID" value="NZ_BAAADM010000006.1"/>
</dbReference>
<evidence type="ECO:0000256" key="4">
    <source>
        <dbReference type="PROSITE-ProRule" id="PRU01024"/>
    </source>
</evidence>
<name>A0ABP3IWC9_9BACI</name>
<reference evidence="8" key="1">
    <citation type="journal article" date="2019" name="Int. J. Syst. Evol. Microbiol.">
        <title>The Global Catalogue of Microorganisms (GCM) 10K type strain sequencing project: providing services to taxonomists for standard genome sequencing and annotation.</title>
        <authorList>
            <consortium name="The Broad Institute Genomics Platform"/>
            <consortium name="The Broad Institute Genome Sequencing Center for Infectious Disease"/>
            <person name="Wu L."/>
            <person name="Ma J."/>
        </authorList>
    </citation>
    <scope>NUCLEOTIDE SEQUENCE [LARGE SCALE GENOMIC DNA]</scope>
    <source>
        <strain evidence="8">JCM 12149</strain>
    </source>
</reference>
<organism evidence="7 8">
    <name type="scientific">Lentibacillus halophilus</name>
    <dbReference type="NCBI Taxonomy" id="295065"/>
    <lineage>
        <taxon>Bacteria</taxon>
        <taxon>Bacillati</taxon>
        <taxon>Bacillota</taxon>
        <taxon>Bacilli</taxon>
        <taxon>Bacillales</taxon>
        <taxon>Bacillaceae</taxon>
        <taxon>Lentibacillus</taxon>
    </lineage>
</organism>
<dbReference type="Proteomes" id="UP001501459">
    <property type="component" value="Unassembled WGS sequence"/>
</dbReference>
<dbReference type="InterPro" id="IPR030390">
    <property type="entry name" value="MeTrfase_TrmA_AS"/>
</dbReference>
<dbReference type="PROSITE" id="PS51687">
    <property type="entry name" value="SAM_MT_RNA_M5U"/>
    <property type="match status" value="1"/>
</dbReference>
<dbReference type="PROSITE" id="PS50926">
    <property type="entry name" value="TRAM"/>
    <property type="match status" value="1"/>
</dbReference>
<dbReference type="Pfam" id="PF05958">
    <property type="entry name" value="tRNA_U5-meth_tr"/>
    <property type="match status" value="1"/>
</dbReference>
<dbReference type="PROSITE" id="PS01230">
    <property type="entry name" value="TRMA_1"/>
    <property type="match status" value="1"/>
</dbReference>
<accession>A0ABP3IWC9</accession>